<feature type="modified residue" description="S-(dipyrrolylmethanemethyl)cysteine" evidence="6">
    <location>
        <position position="262"/>
    </location>
</feature>
<name>A0ABP8EP97_9MICO</name>
<dbReference type="InterPro" id="IPR022418">
    <property type="entry name" value="Porphobilinogen_deaminase_C"/>
</dbReference>
<dbReference type="PANTHER" id="PTHR11557:SF0">
    <property type="entry name" value="PORPHOBILINOGEN DEAMINASE"/>
    <property type="match status" value="1"/>
</dbReference>
<keyword evidence="11" id="KW-1185">Reference proteome</keyword>
<feature type="region of interest" description="Disordered" evidence="7">
    <location>
        <begin position="1"/>
        <end position="26"/>
    </location>
</feature>
<dbReference type="NCBIfam" id="TIGR00212">
    <property type="entry name" value="hemC"/>
    <property type="match status" value="1"/>
</dbReference>
<comment type="cofactor">
    <cofactor evidence="6">
        <name>dipyrromethane</name>
        <dbReference type="ChEBI" id="CHEBI:60342"/>
    </cofactor>
    <text evidence="6">Binds 1 dipyrromethane group covalently.</text>
</comment>
<dbReference type="InterPro" id="IPR022419">
    <property type="entry name" value="Porphobilin_deaminase_cofac_BS"/>
</dbReference>
<comment type="miscellaneous">
    <text evidence="6">The porphobilinogen subunits are added to the dipyrromethane group.</text>
</comment>
<feature type="domain" description="Porphobilinogen deaminase N-terminal" evidence="8">
    <location>
        <begin position="26"/>
        <end position="226"/>
    </location>
</feature>
<evidence type="ECO:0000256" key="7">
    <source>
        <dbReference type="SAM" id="MobiDB-lite"/>
    </source>
</evidence>
<protein>
    <recommendedName>
        <fullName evidence="6">Porphobilinogen deaminase</fullName>
        <shortName evidence="6">PBG</shortName>
        <ecNumber evidence="6">2.5.1.61</ecNumber>
    </recommendedName>
    <alternativeName>
        <fullName evidence="6">Hydroxymethylbilane synthase</fullName>
        <shortName evidence="6">HMBS</shortName>
    </alternativeName>
    <alternativeName>
        <fullName evidence="6">Pre-uroporphyrinogen synthase</fullName>
    </alternativeName>
</protein>
<dbReference type="Pfam" id="PF01379">
    <property type="entry name" value="Porphobil_deam"/>
    <property type="match status" value="1"/>
</dbReference>
<feature type="domain" description="Porphobilinogen deaminase C-terminal" evidence="9">
    <location>
        <begin position="246"/>
        <end position="304"/>
    </location>
</feature>
<accession>A0ABP8EP97</accession>
<dbReference type="InterPro" id="IPR022417">
    <property type="entry name" value="Porphobilin_deaminase_N"/>
</dbReference>
<keyword evidence="3 6" id="KW-0808">Transferase</keyword>
<dbReference type="Pfam" id="PF03900">
    <property type="entry name" value="Porphobil_deamC"/>
    <property type="match status" value="1"/>
</dbReference>
<dbReference type="Proteomes" id="UP001499841">
    <property type="component" value="Unassembled WGS sequence"/>
</dbReference>
<feature type="region of interest" description="Disordered" evidence="7">
    <location>
        <begin position="351"/>
        <end position="377"/>
    </location>
</feature>
<comment type="function">
    <text evidence="1 6">Tetrapolymerization of the monopyrrole PBG into the hydroxymethylbilane pre-uroporphyrinogen in several discrete steps.</text>
</comment>
<proteinExistence type="inferred from homology"/>
<dbReference type="PRINTS" id="PR00151">
    <property type="entry name" value="PORPHBDMNASE"/>
</dbReference>
<dbReference type="InterPro" id="IPR036803">
    <property type="entry name" value="Porphobilinogen_deaminase_C_sf"/>
</dbReference>
<comment type="caution">
    <text evidence="10">The sequence shown here is derived from an EMBL/GenBank/DDBJ whole genome shotgun (WGS) entry which is preliminary data.</text>
</comment>
<dbReference type="Gene3D" id="3.30.160.40">
    <property type="entry name" value="Porphobilinogen deaminase, C-terminal domain"/>
    <property type="match status" value="1"/>
</dbReference>
<evidence type="ECO:0000313" key="11">
    <source>
        <dbReference type="Proteomes" id="UP001499841"/>
    </source>
</evidence>
<evidence type="ECO:0000256" key="5">
    <source>
        <dbReference type="ARBA" id="ARBA00048169"/>
    </source>
</evidence>
<sequence length="377" mass="38805">MLSQSQLRHFSGACDTGQVSSSTPPLRIGTRASDLALTQTRTVAAALGAASGREVELVRIRTEGDRSTASLSTLGGTGVFAAALREALLAGECDVAVHSLKDLPTAPVAGLSIGAFPSREDHRDVLCAREGWTLATLPAGAKVGTGSPRRAAQLRLARPDIEVVDIRGNVGTRLGRVGADLDAVVLAAAGLTRLGLLEHVTDTLDVDVMIPAPGQGALAVECRTDDLHGGELGEWMRRIDDVPTRLTVLAERAVLRTLEAGCTAPVAAHAELVPGDGSTPTRLELNAGVFDPAGTRSVVGTAVEEMDGLPDVMEARGVAIQQDVFFSLAVELGVSAAEQLLDDGAAEVAGLRPRGPALDAEEPDDAGRRAGPGGPVA</sequence>
<evidence type="ECO:0000256" key="1">
    <source>
        <dbReference type="ARBA" id="ARBA00002869"/>
    </source>
</evidence>
<organism evidence="10 11">
    <name type="scientific">Georgenia daeguensis</name>
    <dbReference type="NCBI Taxonomy" id="908355"/>
    <lineage>
        <taxon>Bacteria</taxon>
        <taxon>Bacillati</taxon>
        <taxon>Actinomycetota</taxon>
        <taxon>Actinomycetes</taxon>
        <taxon>Micrococcales</taxon>
        <taxon>Bogoriellaceae</taxon>
        <taxon>Georgenia</taxon>
    </lineage>
</organism>
<dbReference type="EC" id="2.5.1.61" evidence="6"/>
<evidence type="ECO:0000313" key="10">
    <source>
        <dbReference type="EMBL" id="GAA4285782.1"/>
    </source>
</evidence>
<comment type="catalytic activity">
    <reaction evidence="5 6">
        <text>4 porphobilinogen + H2O = hydroxymethylbilane + 4 NH4(+)</text>
        <dbReference type="Rhea" id="RHEA:13185"/>
        <dbReference type="ChEBI" id="CHEBI:15377"/>
        <dbReference type="ChEBI" id="CHEBI:28938"/>
        <dbReference type="ChEBI" id="CHEBI:57845"/>
        <dbReference type="ChEBI" id="CHEBI:58126"/>
        <dbReference type="EC" id="2.5.1.61"/>
    </reaction>
</comment>
<gene>
    <name evidence="6 10" type="primary">hemC</name>
    <name evidence="10" type="ORF">GCM10022262_01410</name>
</gene>
<comment type="similarity">
    <text evidence="2 6">Belongs to the HMBS family.</text>
</comment>
<dbReference type="SUPFAM" id="SSF53850">
    <property type="entry name" value="Periplasmic binding protein-like II"/>
    <property type="match status" value="1"/>
</dbReference>
<dbReference type="InterPro" id="IPR000860">
    <property type="entry name" value="HemC"/>
</dbReference>
<evidence type="ECO:0000256" key="4">
    <source>
        <dbReference type="ARBA" id="ARBA00023244"/>
    </source>
</evidence>
<dbReference type="PANTHER" id="PTHR11557">
    <property type="entry name" value="PORPHOBILINOGEN DEAMINASE"/>
    <property type="match status" value="1"/>
</dbReference>
<dbReference type="SUPFAM" id="SSF54782">
    <property type="entry name" value="Porphobilinogen deaminase (hydroxymethylbilane synthase), C-terminal domain"/>
    <property type="match status" value="1"/>
</dbReference>
<evidence type="ECO:0000256" key="3">
    <source>
        <dbReference type="ARBA" id="ARBA00022679"/>
    </source>
</evidence>
<dbReference type="PROSITE" id="PS00533">
    <property type="entry name" value="PORPHOBILINOGEN_DEAM"/>
    <property type="match status" value="1"/>
</dbReference>
<evidence type="ECO:0000256" key="6">
    <source>
        <dbReference type="HAMAP-Rule" id="MF_00260"/>
    </source>
</evidence>
<evidence type="ECO:0000259" key="8">
    <source>
        <dbReference type="Pfam" id="PF01379"/>
    </source>
</evidence>
<dbReference type="EMBL" id="BAABBA010000001">
    <property type="protein sequence ID" value="GAA4285782.1"/>
    <property type="molecule type" value="Genomic_DNA"/>
</dbReference>
<dbReference type="PIRSF" id="PIRSF001438">
    <property type="entry name" value="4pyrrol_synth_OHMeBilane_synth"/>
    <property type="match status" value="1"/>
</dbReference>
<reference evidence="11" key="1">
    <citation type="journal article" date="2019" name="Int. J. Syst. Evol. Microbiol.">
        <title>The Global Catalogue of Microorganisms (GCM) 10K type strain sequencing project: providing services to taxonomists for standard genome sequencing and annotation.</title>
        <authorList>
            <consortium name="The Broad Institute Genomics Platform"/>
            <consortium name="The Broad Institute Genome Sequencing Center for Infectious Disease"/>
            <person name="Wu L."/>
            <person name="Ma J."/>
        </authorList>
    </citation>
    <scope>NUCLEOTIDE SEQUENCE [LARGE SCALE GENOMIC DNA]</scope>
    <source>
        <strain evidence="11">JCM 17459</strain>
    </source>
</reference>
<dbReference type="Gene3D" id="3.40.190.10">
    <property type="entry name" value="Periplasmic binding protein-like II"/>
    <property type="match status" value="2"/>
</dbReference>
<evidence type="ECO:0000259" key="9">
    <source>
        <dbReference type="Pfam" id="PF03900"/>
    </source>
</evidence>
<dbReference type="HAMAP" id="MF_00260">
    <property type="entry name" value="Porphobil_deam"/>
    <property type="match status" value="1"/>
</dbReference>
<comment type="subunit">
    <text evidence="6">Monomer.</text>
</comment>
<keyword evidence="4 6" id="KW-0627">Porphyrin biosynthesis</keyword>
<evidence type="ECO:0000256" key="2">
    <source>
        <dbReference type="ARBA" id="ARBA00005638"/>
    </source>
</evidence>